<dbReference type="GO" id="GO:0009432">
    <property type="term" value="P:SOS response"/>
    <property type="evidence" value="ECO:0007669"/>
    <property type="project" value="TreeGrafter"/>
</dbReference>
<dbReference type="RefSeq" id="WP_194452806.1">
    <property type="nucleotide sequence ID" value="NZ_CP063849.1"/>
</dbReference>
<keyword evidence="2" id="KW-1185">Reference proteome</keyword>
<evidence type="ECO:0000313" key="2">
    <source>
        <dbReference type="Proteomes" id="UP000593892"/>
    </source>
</evidence>
<dbReference type="EMBL" id="CP063849">
    <property type="protein sequence ID" value="QOY91152.1"/>
    <property type="molecule type" value="Genomic_DNA"/>
</dbReference>
<evidence type="ECO:0008006" key="3">
    <source>
        <dbReference type="Google" id="ProtNLM"/>
    </source>
</evidence>
<dbReference type="KEGG" id="pfer:IRI77_14750"/>
<dbReference type="GO" id="GO:0018169">
    <property type="term" value="F:ribosomal S6-glutamic acid ligase activity"/>
    <property type="evidence" value="ECO:0007669"/>
    <property type="project" value="TreeGrafter"/>
</dbReference>
<dbReference type="Proteomes" id="UP000593892">
    <property type="component" value="Chromosome"/>
</dbReference>
<sequence length="336" mass="36522">MDSSAVLLVALESDLHADSVVYRLSEKGVRVVRVDPTVDHCLPANVHIETGTGTRAVYEFPSGETLSSADITGVLCRFAIDGLTPSDANPLAYFSRSEELAAFLAPLRMLDSSLWINDPWVEARADCRILQAQQAIAAGLSVPPCIVSSDYSKLLEFHAAHNHDCIIKPISNAALAKVSGEFVHAHELTTENFSAPYAVEFRPLPSGHRDSVDTTPSLLQERVHKKFDIRATVVDNSVFSAAMRVRSGAPVDFRRETNFRAEPFPLPPAIQASLVTLVASLGLRYASCDLTVDENDEIRFLESNVSGNWLWTELDAALPISAAIAAALIQTQGRPC</sequence>
<gene>
    <name evidence="1" type="ORF">IRI77_14750</name>
</gene>
<protein>
    <recommendedName>
        <fullName evidence="3">ATP-grasp domain-containing protein</fullName>
    </recommendedName>
</protein>
<accession>A0A7S7NWP2</accession>
<proteinExistence type="predicted"/>
<reference evidence="1 2" key="1">
    <citation type="submission" date="2020-10" db="EMBL/GenBank/DDBJ databases">
        <title>Complete genome sequence of Paludibaculum fermentans P105T, a facultatively anaerobic acidobacterium capable of dissimilatory Fe(III) reduction.</title>
        <authorList>
            <person name="Dedysh S.N."/>
            <person name="Beletsky A.V."/>
            <person name="Kulichevskaya I.S."/>
            <person name="Mardanov A.V."/>
            <person name="Ravin N.V."/>
        </authorList>
    </citation>
    <scope>NUCLEOTIDE SEQUENCE [LARGE SCALE GENOMIC DNA]</scope>
    <source>
        <strain evidence="1 2">P105</strain>
    </source>
</reference>
<dbReference type="SUPFAM" id="SSF56059">
    <property type="entry name" value="Glutathione synthetase ATP-binding domain-like"/>
    <property type="match status" value="1"/>
</dbReference>
<dbReference type="Gene3D" id="3.30.470.20">
    <property type="entry name" value="ATP-grasp fold, B domain"/>
    <property type="match status" value="1"/>
</dbReference>
<dbReference type="AlphaFoldDB" id="A0A7S7NWP2"/>
<evidence type="ECO:0000313" key="1">
    <source>
        <dbReference type="EMBL" id="QOY91152.1"/>
    </source>
</evidence>
<dbReference type="GO" id="GO:0005737">
    <property type="term" value="C:cytoplasm"/>
    <property type="evidence" value="ECO:0007669"/>
    <property type="project" value="TreeGrafter"/>
</dbReference>
<organism evidence="1 2">
    <name type="scientific">Paludibaculum fermentans</name>
    <dbReference type="NCBI Taxonomy" id="1473598"/>
    <lineage>
        <taxon>Bacteria</taxon>
        <taxon>Pseudomonadati</taxon>
        <taxon>Acidobacteriota</taxon>
        <taxon>Terriglobia</taxon>
        <taxon>Bryobacterales</taxon>
        <taxon>Bryobacteraceae</taxon>
        <taxon>Paludibaculum</taxon>
    </lineage>
</organism>
<dbReference type="PANTHER" id="PTHR21621">
    <property type="entry name" value="RIBOSOMAL PROTEIN S6 MODIFICATION PROTEIN"/>
    <property type="match status" value="1"/>
</dbReference>
<dbReference type="PANTHER" id="PTHR21621:SF0">
    <property type="entry name" value="BETA-CITRYLGLUTAMATE SYNTHASE B-RELATED"/>
    <property type="match status" value="1"/>
</dbReference>
<name>A0A7S7NWP2_PALFE</name>